<dbReference type="RefSeq" id="WP_113921701.1">
    <property type="nucleotide sequence ID" value="NZ_QNRX01000023.1"/>
</dbReference>
<organism evidence="3 4">
    <name type="scientific">Alkalibaculum bacchi</name>
    <dbReference type="NCBI Taxonomy" id="645887"/>
    <lineage>
        <taxon>Bacteria</taxon>
        <taxon>Bacillati</taxon>
        <taxon>Bacillota</taxon>
        <taxon>Clostridia</taxon>
        <taxon>Eubacteriales</taxon>
        <taxon>Eubacteriaceae</taxon>
        <taxon>Alkalibaculum</taxon>
    </lineage>
</organism>
<evidence type="ECO:0000313" key="4">
    <source>
        <dbReference type="Proteomes" id="UP000253490"/>
    </source>
</evidence>
<evidence type="ECO:0000256" key="1">
    <source>
        <dbReference type="SAM" id="Coils"/>
    </source>
</evidence>
<name>A0A366HY44_9FIRM</name>
<accession>A0A366HY44</accession>
<reference evidence="3 4" key="1">
    <citation type="submission" date="2018-06" db="EMBL/GenBank/DDBJ databases">
        <title>Genomic Encyclopedia of Type Strains, Phase IV (KMG-IV): sequencing the most valuable type-strain genomes for metagenomic binning, comparative biology and taxonomic classification.</title>
        <authorList>
            <person name="Goeker M."/>
        </authorList>
    </citation>
    <scope>NUCLEOTIDE SEQUENCE [LARGE SCALE GENOMIC DNA]</scope>
    <source>
        <strain evidence="3 4">DSM 22112</strain>
    </source>
</reference>
<dbReference type="Pfam" id="PF03432">
    <property type="entry name" value="Relaxase"/>
    <property type="match status" value="1"/>
</dbReference>
<dbReference type="OrthoDB" id="9763513at2"/>
<proteinExistence type="predicted"/>
<dbReference type="EMBL" id="QNRX01000023">
    <property type="protein sequence ID" value="RBP58449.1"/>
    <property type="molecule type" value="Genomic_DNA"/>
</dbReference>
<evidence type="ECO:0000259" key="2">
    <source>
        <dbReference type="Pfam" id="PF03432"/>
    </source>
</evidence>
<gene>
    <name evidence="3" type="ORF">DES36_12318</name>
</gene>
<keyword evidence="1" id="KW-0175">Coiled coil</keyword>
<dbReference type="Proteomes" id="UP000253490">
    <property type="component" value="Unassembled WGS sequence"/>
</dbReference>
<evidence type="ECO:0000313" key="3">
    <source>
        <dbReference type="EMBL" id="RBP58449.1"/>
    </source>
</evidence>
<feature type="coiled-coil region" evidence="1">
    <location>
        <begin position="319"/>
        <end position="346"/>
    </location>
</feature>
<protein>
    <submittedName>
        <fullName evidence="3">Relaxase/mobilization nuclease-like protein</fullName>
    </submittedName>
</protein>
<dbReference type="InterPro" id="IPR005094">
    <property type="entry name" value="Endonuclease_MobA/VirD2"/>
</dbReference>
<feature type="domain" description="MobA/VirD2-like nuclease" evidence="2">
    <location>
        <begin position="27"/>
        <end position="161"/>
    </location>
</feature>
<comment type="caution">
    <text evidence="3">The sequence shown here is derived from an EMBL/GenBank/DDBJ whole genome shotgun (WGS) entry which is preliminary data.</text>
</comment>
<dbReference type="AlphaFoldDB" id="A0A366HY44"/>
<sequence>MATTRLISMHRNKGKSIASCLAARTNYAINPDKTNDGEYISSYECDPKTVQGEFLLSKRIYSNITGREQANDVIAYQIRQSFKPGEVTPELANRIGYELGMKFTKGNHAFIVATHVDKSHIHNHMIYNSISLDCTKKFRDFLGSGKAVRKISDRLCLENGLSIIENPKRGKNHYGKWLGDKKPITHSEKLRNTIDKILSKTPIDFDTFLLQMEQAGYSIKHGKYLSFKNKDQKKFIRLRSLGEGYTEEEIKAIICGEKPIVDRKKAKENSQSHVNLLIDIQAKLQAGKGGGYERWAKIFNLKQMAQTINFLTENNLLAYVDLEKKAQVATDNFNQLSTQIKETEKRMTEIGKLKTHIINYSKTRDIYTAYRKAGYSKKFYEEHTADLLLHKAAKAAFDKLEGKKLPTVKALQTEYSGLLSEKKKAYAKYHSIKKEMKNILTAKANVERLLGENIPEKEKEKHKEER</sequence>
<keyword evidence="4" id="KW-1185">Reference proteome</keyword>